<organism evidence="3 4">
    <name type="scientific">Demequina litoralis</name>
    <dbReference type="NCBI Taxonomy" id="3051660"/>
    <lineage>
        <taxon>Bacteria</taxon>
        <taxon>Bacillati</taxon>
        <taxon>Actinomycetota</taxon>
        <taxon>Actinomycetes</taxon>
        <taxon>Micrococcales</taxon>
        <taxon>Demequinaceae</taxon>
        <taxon>Demequina</taxon>
    </lineage>
</organism>
<keyword evidence="1" id="KW-1277">Toxin-antitoxin system</keyword>
<evidence type="ECO:0000313" key="4">
    <source>
        <dbReference type="Proteomes" id="UP001172728"/>
    </source>
</evidence>
<keyword evidence="4" id="KW-1185">Reference proteome</keyword>
<protein>
    <submittedName>
        <fullName evidence="3">Type II toxin-antitoxin system RelE/ParE family toxin</fullName>
    </submittedName>
</protein>
<dbReference type="EMBL" id="JAUHPW010000006">
    <property type="protein sequence ID" value="MDN4475946.1"/>
    <property type="molecule type" value="Genomic_DNA"/>
</dbReference>
<dbReference type="SUPFAM" id="SSF143011">
    <property type="entry name" value="RelE-like"/>
    <property type="match status" value="1"/>
</dbReference>
<evidence type="ECO:0000256" key="1">
    <source>
        <dbReference type="ARBA" id="ARBA00022649"/>
    </source>
</evidence>
<dbReference type="Pfam" id="PF05016">
    <property type="entry name" value="ParE_toxin"/>
    <property type="match status" value="1"/>
</dbReference>
<dbReference type="InterPro" id="IPR052747">
    <property type="entry name" value="TA_system_RelE_toxin"/>
</dbReference>
<dbReference type="PANTHER" id="PTHR38813">
    <property type="match status" value="1"/>
</dbReference>
<reference evidence="3" key="1">
    <citation type="submission" date="2023-06" db="EMBL/GenBank/DDBJ databases">
        <title>Sysu t00192.</title>
        <authorList>
            <person name="Gao L."/>
            <person name="Fang B.-Z."/>
            <person name="Li W.-J."/>
        </authorList>
    </citation>
    <scope>NUCLEOTIDE SEQUENCE</scope>
    <source>
        <strain evidence="3">SYSU T00192</strain>
    </source>
</reference>
<sequence>MIYRVETRPQASKALRRIDPRDRTRIYAAIELLARDPRPPASRRLVGSDYFRVRVGDYRVIYSIDDGRLLILVLTIGHRREVSERWQRSLRSPQESQTSEKRR</sequence>
<dbReference type="PANTHER" id="PTHR38813:SF1">
    <property type="entry name" value="TOXIN RELE1-RELATED"/>
    <property type="match status" value="1"/>
</dbReference>
<gene>
    <name evidence="3" type="ORF">QQX09_08775</name>
</gene>
<accession>A0ABT8G9X7</accession>
<evidence type="ECO:0000256" key="2">
    <source>
        <dbReference type="SAM" id="MobiDB-lite"/>
    </source>
</evidence>
<evidence type="ECO:0000313" key="3">
    <source>
        <dbReference type="EMBL" id="MDN4475946.1"/>
    </source>
</evidence>
<feature type="region of interest" description="Disordered" evidence="2">
    <location>
        <begin position="81"/>
        <end position="103"/>
    </location>
</feature>
<comment type="caution">
    <text evidence="3">The sequence shown here is derived from an EMBL/GenBank/DDBJ whole genome shotgun (WGS) entry which is preliminary data.</text>
</comment>
<dbReference type="RefSeq" id="WP_301133571.1">
    <property type="nucleotide sequence ID" value="NZ_JAUHPW010000006.1"/>
</dbReference>
<name>A0ABT8G9X7_9MICO</name>
<dbReference type="InterPro" id="IPR007712">
    <property type="entry name" value="RelE/ParE_toxin"/>
</dbReference>
<dbReference type="Proteomes" id="UP001172728">
    <property type="component" value="Unassembled WGS sequence"/>
</dbReference>
<dbReference type="InterPro" id="IPR035093">
    <property type="entry name" value="RelE/ParE_toxin_dom_sf"/>
</dbReference>
<proteinExistence type="predicted"/>
<dbReference type="Gene3D" id="3.30.2310.20">
    <property type="entry name" value="RelE-like"/>
    <property type="match status" value="1"/>
</dbReference>